<accession>A0A5K7SD94</accession>
<dbReference type="EMBL" id="AP018694">
    <property type="protein sequence ID" value="BBE19449.1"/>
    <property type="molecule type" value="Genomic_DNA"/>
</dbReference>
<reference evidence="2" key="1">
    <citation type="journal article" date="2020" name="Int. J. Syst. Evol. Microbiol.">
        <title>Aquipluma nitroreducens gen. nov. sp. nov., a novel facultatively anaerobic bacterium isolated from a freshwater lake.</title>
        <authorList>
            <person name="Watanabe M."/>
            <person name="Kojima H."/>
            <person name="Fukui M."/>
        </authorList>
    </citation>
    <scope>NUCLEOTIDE SEQUENCE</scope>
    <source>
        <strain evidence="2">MeG22</strain>
    </source>
</reference>
<keyword evidence="3" id="KW-1185">Reference proteome</keyword>
<keyword evidence="1" id="KW-0472">Membrane</keyword>
<feature type="transmembrane region" description="Helical" evidence="1">
    <location>
        <begin position="49"/>
        <end position="71"/>
    </location>
</feature>
<sequence length="179" mass="21282">MNKILFKEEQQFRQWWWIVLILGATIPAMVMCIYALYQQTVRGIQVGDSPAPNSVLIIVFVFLCVMLWGYYKLKLEVWIDQDGIHYRFFPLIFRNKLIAKEEIQRYEIRKYSPIIDYGGWGVRRGFGRKWQRAYNVSGNIGLQLYLTNGKKILFGTQRSQAILYAMDEMMKLKSETRKY</sequence>
<protein>
    <recommendedName>
        <fullName evidence="4">Bacterial Pleckstrin homology domain-containing protein</fullName>
    </recommendedName>
</protein>
<keyword evidence="1" id="KW-0812">Transmembrane</keyword>
<dbReference type="KEGG" id="anf:AQPE_3634"/>
<proteinExistence type="predicted"/>
<keyword evidence="1" id="KW-1133">Transmembrane helix</keyword>
<dbReference type="RefSeq" id="WP_318347690.1">
    <property type="nucleotide sequence ID" value="NZ_AP018694.1"/>
</dbReference>
<evidence type="ECO:0000313" key="3">
    <source>
        <dbReference type="Proteomes" id="UP001193389"/>
    </source>
</evidence>
<evidence type="ECO:0008006" key="4">
    <source>
        <dbReference type="Google" id="ProtNLM"/>
    </source>
</evidence>
<name>A0A5K7SD94_9BACT</name>
<feature type="transmembrane region" description="Helical" evidence="1">
    <location>
        <begin position="15"/>
        <end position="37"/>
    </location>
</feature>
<evidence type="ECO:0000313" key="2">
    <source>
        <dbReference type="EMBL" id="BBE19449.1"/>
    </source>
</evidence>
<gene>
    <name evidence="2" type="ORF">AQPE_3634</name>
</gene>
<dbReference type="AlphaFoldDB" id="A0A5K7SD94"/>
<organism evidence="2 3">
    <name type="scientific">Aquipluma nitroreducens</name>
    <dbReference type="NCBI Taxonomy" id="2010828"/>
    <lineage>
        <taxon>Bacteria</taxon>
        <taxon>Pseudomonadati</taxon>
        <taxon>Bacteroidota</taxon>
        <taxon>Bacteroidia</taxon>
        <taxon>Marinilabiliales</taxon>
        <taxon>Prolixibacteraceae</taxon>
        <taxon>Aquipluma</taxon>
    </lineage>
</organism>
<dbReference type="Proteomes" id="UP001193389">
    <property type="component" value="Chromosome"/>
</dbReference>
<evidence type="ECO:0000256" key="1">
    <source>
        <dbReference type="SAM" id="Phobius"/>
    </source>
</evidence>